<feature type="domain" description="Glycosyl transferase family 1" evidence="3">
    <location>
        <begin position="173"/>
        <end position="334"/>
    </location>
</feature>
<gene>
    <name evidence="4" type="ORF">ADIAG_00138</name>
</gene>
<dbReference type="CDD" id="cd03801">
    <property type="entry name" value="GT4_PimA-like"/>
    <property type="match status" value="1"/>
</dbReference>
<name>M7MYV3_9MICC</name>
<feature type="region of interest" description="Disordered" evidence="2">
    <location>
        <begin position="1"/>
        <end position="25"/>
    </location>
</feature>
<dbReference type="STRING" id="1276920.ADIAG_00138"/>
<dbReference type="GO" id="GO:0009103">
    <property type="term" value="P:lipopolysaccharide biosynthetic process"/>
    <property type="evidence" value="ECO:0007669"/>
    <property type="project" value="TreeGrafter"/>
</dbReference>
<evidence type="ECO:0000256" key="1">
    <source>
        <dbReference type="ARBA" id="ARBA00022679"/>
    </source>
</evidence>
<dbReference type="Pfam" id="PF00534">
    <property type="entry name" value="Glycos_transf_1"/>
    <property type="match status" value="1"/>
</dbReference>
<dbReference type="Gene3D" id="3.40.50.2000">
    <property type="entry name" value="Glycogen Phosphorylase B"/>
    <property type="match status" value="2"/>
</dbReference>
<keyword evidence="5" id="KW-1185">Reference proteome</keyword>
<evidence type="ECO:0000313" key="4">
    <source>
        <dbReference type="EMBL" id="EMR00131.1"/>
    </source>
</evidence>
<reference evidence="4 5" key="1">
    <citation type="journal article" date="2013" name="Genome Announc.">
        <title>Draft Genome Sequence of Arthrobacter gangotriensis Strain Lz1yT, Isolated from a Penguin Rookery Soil Sample Collected in Antarctica, near the Indian Station Dakshin Gangotri.</title>
        <authorList>
            <person name="Shivaji S."/>
            <person name="Ara S."/>
            <person name="Bandi S."/>
            <person name="Singh A."/>
            <person name="Kumar Pinnaka A."/>
        </authorList>
    </citation>
    <scope>NUCLEOTIDE SEQUENCE [LARGE SCALE GENOMIC DNA]</scope>
    <source>
        <strain evidence="4 5">Lz1y</strain>
    </source>
</reference>
<keyword evidence="1 4" id="KW-0808">Transferase</keyword>
<evidence type="ECO:0000259" key="3">
    <source>
        <dbReference type="Pfam" id="PF00534"/>
    </source>
</evidence>
<organism evidence="4 5">
    <name type="scientific">Paeniglutamicibacter gangotriensis Lz1y</name>
    <dbReference type="NCBI Taxonomy" id="1276920"/>
    <lineage>
        <taxon>Bacteria</taxon>
        <taxon>Bacillati</taxon>
        <taxon>Actinomycetota</taxon>
        <taxon>Actinomycetes</taxon>
        <taxon>Micrococcales</taxon>
        <taxon>Micrococcaceae</taxon>
        <taxon>Paeniglutamicibacter</taxon>
    </lineage>
</organism>
<proteinExistence type="predicted"/>
<dbReference type="PATRIC" id="fig|1276920.7.peg.134"/>
<evidence type="ECO:0000256" key="2">
    <source>
        <dbReference type="SAM" id="MobiDB-lite"/>
    </source>
</evidence>
<comment type="caution">
    <text evidence="4">The sequence shown here is derived from an EMBL/GenBank/DDBJ whole genome shotgun (WGS) entry which is preliminary data.</text>
</comment>
<protein>
    <submittedName>
        <fullName evidence="4">Group 1 glycosyl transferase</fullName>
    </submittedName>
</protein>
<dbReference type="Proteomes" id="UP000012015">
    <property type="component" value="Unassembled WGS sequence"/>
</dbReference>
<dbReference type="SUPFAM" id="SSF53756">
    <property type="entry name" value="UDP-Glycosyltransferase/glycogen phosphorylase"/>
    <property type="match status" value="1"/>
</dbReference>
<dbReference type="PANTHER" id="PTHR46401">
    <property type="entry name" value="GLYCOSYLTRANSFERASE WBBK-RELATED"/>
    <property type="match status" value="1"/>
</dbReference>
<sequence length="357" mass="37990">MPGPPMTSPSTEPAGTTFLLPAGLPGPSGGTRYNEALVRALEALGHRVEVRAIPGSWPRPEARDLAAVRAALTGRSQVVIDGLIASAAPAEIQAAAAAGTRVYILFHLSLLAESRLPPEETERLRVRERQALQGAHTVICTSAWAAQDVVNRYGPLPTRVLLPGTEPASPAVGSTPLQLLLLASITPRKNHLAILRALSGLRDLPWRVSIVGPDTANPGYANKVREFAANAFEEDRVQVIGARTGDELESIWSATDLLLLVSRAETFGMVVTEALAHGIPAVVGAGTGSQEALALAGTVLPGTAVEPDDHHGLEAVLRRWLTDPRLRTAWREAAAVARDRLPTWNQTAHHMQRILAS</sequence>
<dbReference type="PANTHER" id="PTHR46401:SF2">
    <property type="entry name" value="GLYCOSYLTRANSFERASE WBBK-RELATED"/>
    <property type="match status" value="1"/>
</dbReference>
<dbReference type="eggNOG" id="COG0438">
    <property type="taxonomic scope" value="Bacteria"/>
</dbReference>
<evidence type="ECO:0000313" key="5">
    <source>
        <dbReference type="Proteomes" id="UP000012015"/>
    </source>
</evidence>
<dbReference type="AlphaFoldDB" id="M7MYV3"/>
<accession>M7MYV3</accession>
<dbReference type="InterPro" id="IPR001296">
    <property type="entry name" value="Glyco_trans_1"/>
</dbReference>
<dbReference type="EMBL" id="AOCK01000001">
    <property type="protein sequence ID" value="EMR00131.1"/>
    <property type="molecule type" value="Genomic_DNA"/>
</dbReference>
<dbReference type="GO" id="GO:0016757">
    <property type="term" value="F:glycosyltransferase activity"/>
    <property type="evidence" value="ECO:0007669"/>
    <property type="project" value="InterPro"/>
</dbReference>